<feature type="compositionally biased region" description="Acidic residues" evidence="1">
    <location>
        <begin position="8"/>
        <end position="38"/>
    </location>
</feature>
<evidence type="ECO:0000313" key="2">
    <source>
        <dbReference type="EMBL" id="KOF87151.1"/>
    </source>
</evidence>
<gene>
    <name evidence="2" type="ORF">OCBIM_22017325mg</name>
</gene>
<reference evidence="2" key="1">
    <citation type="submission" date="2015-07" db="EMBL/GenBank/DDBJ databases">
        <title>MeaNS - Measles Nucleotide Surveillance Program.</title>
        <authorList>
            <person name="Tran T."/>
            <person name="Druce J."/>
        </authorList>
    </citation>
    <scope>NUCLEOTIDE SEQUENCE</scope>
    <source>
        <strain evidence="2">UCB-OBI-ISO-001</strain>
        <tissue evidence="2">Gonad</tissue>
    </source>
</reference>
<proteinExistence type="predicted"/>
<feature type="non-terminal residue" evidence="2">
    <location>
        <position position="1"/>
    </location>
</feature>
<name>A0A0L8HCY9_OCTBM</name>
<organism evidence="2">
    <name type="scientific">Octopus bimaculoides</name>
    <name type="common">California two-spotted octopus</name>
    <dbReference type="NCBI Taxonomy" id="37653"/>
    <lineage>
        <taxon>Eukaryota</taxon>
        <taxon>Metazoa</taxon>
        <taxon>Spiralia</taxon>
        <taxon>Lophotrochozoa</taxon>
        <taxon>Mollusca</taxon>
        <taxon>Cephalopoda</taxon>
        <taxon>Coleoidea</taxon>
        <taxon>Octopodiformes</taxon>
        <taxon>Octopoda</taxon>
        <taxon>Incirrata</taxon>
        <taxon>Octopodidae</taxon>
        <taxon>Octopus</taxon>
    </lineage>
</organism>
<dbReference type="AlphaFoldDB" id="A0A0L8HCY9"/>
<feature type="region of interest" description="Disordered" evidence="1">
    <location>
        <begin position="1"/>
        <end position="41"/>
    </location>
</feature>
<dbReference type="EMBL" id="KQ418483">
    <property type="protein sequence ID" value="KOF87151.1"/>
    <property type="molecule type" value="Genomic_DNA"/>
</dbReference>
<sequence>CQHGQQALDDDGDDDDDDDDDDDNNDGDGGGDDDDDDDKGWIPDIVLSFVFNFIVSSPRFDT</sequence>
<evidence type="ECO:0000256" key="1">
    <source>
        <dbReference type="SAM" id="MobiDB-lite"/>
    </source>
</evidence>
<protein>
    <submittedName>
        <fullName evidence="2">Uncharacterized protein</fullName>
    </submittedName>
</protein>
<accession>A0A0L8HCY9</accession>